<dbReference type="AlphaFoldDB" id="A0A285PFU3"/>
<name>A0A285PFU3_9HYPH</name>
<dbReference type="SUPFAM" id="SSF102588">
    <property type="entry name" value="LmbE-like"/>
    <property type="match status" value="1"/>
</dbReference>
<dbReference type="Proteomes" id="UP000219439">
    <property type="component" value="Unassembled WGS sequence"/>
</dbReference>
<evidence type="ECO:0000313" key="1">
    <source>
        <dbReference type="EMBL" id="SNZ20127.1"/>
    </source>
</evidence>
<dbReference type="PANTHER" id="PTHR12993">
    <property type="entry name" value="N-ACETYLGLUCOSAMINYL-PHOSPHATIDYLINOSITOL DE-N-ACETYLASE-RELATED"/>
    <property type="match status" value="1"/>
</dbReference>
<gene>
    <name evidence="1" type="ORF">SAMN06265368_3230</name>
</gene>
<keyword evidence="2" id="KW-1185">Reference proteome</keyword>
<reference evidence="1 2" key="1">
    <citation type="submission" date="2017-09" db="EMBL/GenBank/DDBJ databases">
        <authorList>
            <person name="Ehlers B."/>
            <person name="Leendertz F.H."/>
        </authorList>
    </citation>
    <scope>NUCLEOTIDE SEQUENCE [LARGE SCALE GENOMIC DNA]</scope>
    <source>
        <strain evidence="1 2">DSM 18289</strain>
    </source>
</reference>
<dbReference type="RefSeq" id="WP_210200903.1">
    <property type="nucleotide sequence ID" value="NZ_OBEL01000004.1"/>
</dbReference>
<dbReference type="PANTHER" id="PTHR12993:SF30">
    <property type="entry name" value="N-ACETYL-ALPHA-D-GLUCOSAMINYL L-MALATE DEACETYLASE 1"/>
    <property type="match status" value="1"/>
</dbReference>
<dbReference type="GO" id="GO:0016811">
    <property type="term" value="F:hydrolase activity, acting on carbon-nitrogen (but not peptide) bonds, in linear amides"/>
    <property type="evidence" value="ECO:0007669"/>
    <property type="project" value="TreeGrafter"/>
</dbReference>
<dbReference type="Gene3D" id="3.40.50.10320">
    <property type="entry name" value="LmbE-like"/>
    <property type="match status" value="1"/>
</dbReference>
<dbReference type="EMBL" id="OBEL01000004">
    <property type="protein sequence ID" value="SNZ20127.1"/>
    <property type="molecule type" value="Genomic_DNA"/>
</dbReference>
<sequence>MILTTDLKKTIIVAPHPDDEVLGAGGTLLRRKRDQGAQIAWLIITGISETAGWPAERVAERNAEIEQVAQFFDFDAVYRLDLPPAQLETLPMSEIVGGVSKAFQEFQPEEVLVPHPADVHTDHRIVFDAVASCSKWFRYPSVKQVMAYETLSETDFGLIGLEPFRPNVFVDISQYLDEKMKAMEIYTSEVGDFPFPRSYEAMRALAMMRGAASGYLAAEAFQLLRSRD</sequence>
<dbReference type="InterPro" id="IPR003737">
    <property type="entry name" value="GlcNAc_PI_deacetylase-related"/>
</dbReference>
<dbReference type="InterPro" id="IPR024078">
    <property type="entry name" value="LmbE-like_dom_sf"/>
</dbReference>
<organism evidence="1 2">
    <name type="scientific">Cohaesibacter gelatinilyticus</name>
    <dbReference type="NCBI Taxonomy" id="372072"/>
    <lineage>
        <taxon>Bacteria</taxon>
        <taxon>Pseudomonadati</taxon>
        <taxon>Pseudomonadota</taxon>
        <taxon>Alphaproteobacteria</taxon>
        <taxon>Hyphomicrobiales</taxon>
        <taxon>Cohaesibacteraceae</taxon>
    </lineage>
</organism>
<dbReference type="Pfam" id="PF02585">
    <property type="entry name" value="PIG-L"/>
    <property type="match status" value="1"/>
</dbReference>
<accession>A0A285PFU3</accession>
<evidence type="ECO:0000313" key="2">
    <source>
        <dbReference type="Proteomes" id="UP000219439"/>
    </source>
</evidence>
<protein>
    <submittedName>
        <fullName evidence="1">N-acetylglucosaminyl deacetylase, LmbE family</fullName>
    </submittedName>
</protein>
<proteinExistence type="predicted"/>